<feature type="transmembrane region" description="Helical" evidence="3">
    <location>
        <begin position="600"/>
        <end position="623"/>
    </location>
</feature>
<keyword evidence="3" id="KW-0812">Transmembrane</keyword>
<evidence type="ECO:0000256" key="2">
    <source>
        <dbReference type="SAM" id="MobiDB-lite"/>
    </source>
</evidence>
<keyword evidence="3" id="KW-1133">Transmembrane helix</keyword>
<evidence type="ECO:0000256" key="1">
    <source>
        <dbReference type="ARBA" id="ARBA00022612"/>
    </source>
</evidence>
<evidence type="ECO:0000259" key="4">
    <source>
        <dbReference type="Pfam" id="PF10145"/>
    </source>
</evidence>
<gene>
    <name evidence="5" type="ORF">ACFPCZ_22125</name>
</gene>
<dbReference type="PANTHER" id="PTHR37813:SF1">
    <property type="entry name" value="FELS-2 PROPHAGE PROTEIN"/>
    <property type="match status" value="1"/>
</dbReference>
<dbReference type="PANTHER" id="PTHR37813">
    <property type="entry name" value="FELS-2 PROPHAGE PROTEIN"/>
    <property type="match status" value="1"/>
</dbReference>
<reference evidence="6" key="1">
    <citation type="journal article" date="2019" name="Int. J. Syst. Evol. Microbiol.">
        <title>The Global Catalogue of Microorganisms (GCM) 10K type strain sequencing project: providing services to taxonomists for standard genome sequencing and annotation.</title>
        <authorList>
            <consortium name="The Broad Institute Genomics Platform"/>
            <consortium name="The Broad Institute Genome Sequencing Center for Infectious Disease"/>
            <person name="Wu L."/>
            <person name="Ma J."/>
        </authorList>
    </citation>
    <scope>NUCLEOTIDE SEQUENCE [LARGE SCALE GENOMIC DNA]</scope>
    <source>
        <strain evidence="6">CGMCC 4.7304</strain>
    </source>
</reference>
<feature type="transmembrane region" description="Helical" evidence="3">
    <location>
        <begin position="566"/>
        <end position="588"/>
    </location>
</feature>
<sequence length="1234" mass="130820">MTSLGFNIFAKWSGKGVRDAVKDVDGMSGRLQSAGSAMRGVGETMTASVTAPLAAVGGLVIKTAGDFEQSMQRVAAVSGATGGEMSKLTELAKDLGATTQFSASEAADGMQFLAMAGFDARETMQALPGVLDLAAAGAVELGVAADVASNILSGYGMEAKDIGGVNDVLAKTFTSTNTTLEMLGESMKYVGPVAASAGLSFEEISAAIGLLGNAGIQGSEAGTALRGSIARLLSPTAAVSSKLSELGVTVTDAKGNLLPLVNIIGQLEDSGADTADIMTIFGQEAGPAMAALIGQGSGALKGLTGELKNAGGTAESIAKTQMEGFNGSVKELQSAAEGLAIAVAESGLLSWMTTAAEAVTGWVQALGKSNPMILKVGTVIALLVAVLGPVLIFVGALVASIGAIAAVMTPVIGIVIGVVAGIIALGAALVVAWKRSDVFRNVVMGAWSGIKAGWDALWNGALKPGLMALLGWWRSVWPQIKGTAIEVWGAIVDWAMEIWPKLKAIFDRIAMMVMATFADLKAFWNTWGGVITGIFVAIGAVVGGILLGAFQIIVSVVKGLWQALSGIISGILDVIIGILDVFIGLFTGDWQRMWDGVKRIFSGIWTAIVGVFKGVVTILDGVVQGVITAITKPFIWLWNWMVGNSLIPDLVNAVVSWFRKLRAWAGKIWDTIRAWIVARVMLLYRRVLFFVLRLRLQAIGTFMKLRARAVAIFTAIRDWIIARVLYLHRRVVATVLTLRNTVIARFLYLRNKARAIWDTVRDWIVSRARALRDRVVDAVRALRNRVIDSFQAAKDGVKRAWNKLRDVASAPVKFVVNTVYNDGLRKLWNKVAEKVPGISSIGKVRLPRGFSGGGVLGGYQRAKRDDVMTPMRRGEGVLVPEVVRGLGPGFVHALNHAGNTGGVSAVRKLSEETNQMGLGQAPMHHTGRYASKAGFAKGGITGWLSDKWSDVVGKVKSWATKPLNSLRDRLADKFGRGDNFEGIPFHVFQMIRKKVIDRFKKADDDYAASMVGGADSWVGLASASERLRRAARFARAQHGEPYVWGGAGPHGFDCSGFTGSIENSIRGVGPYFRRYSTHSFVGSGPAGWKRNLRSPYMVGITNAGVGHTAGTLMGVNVESSGSAGVRVGGGARGAGDPMFTSRWGFAPVAGDQAASGKATGGLVFDRGGYAPAGKSIIDNRTGRPEPLRRGEERPSRNYYITVKAGPASDPAAIGKAAVEAIQQYERRSGKRWRE</sequence>
<dbReference type="NCBIfam" id="TIGR01760">
    <property type="entry name" value="tape_meas_TP901"/>
    <property type="match status" value="1"/>
</dbReference>
<dbReference type="Pfam" id="PF10145">
    <property type="entry name" value="PhageMin_Tail"/>
    <property type="match status" value="1"/>
</dbReference>
<dbReference type="InterPro" id="IPR038765">
    <property type="entry name" value="Papain-like_cys_pep_sf"/>
</dbReference>
<feature type="compositionally biased region" description="Basic and acidic residues" evidence="2">
    <location>
        <begin position="1180"/>
        <end position="1195"/>
    </location>
</feature>
<proteinExistence type="predicted"/>
<evidence type="ECO:0000313" key="6">
    <source>
        <dbReference type="Proteomes" id="UP001595858"/>
    </source>
</evidence>
<name>A0ABV9SSN6_9ACTN</name>
<dbReference type="RefSeq" id="WP_344143016.1">
    <property type="nucleotide sequence ID" value="NZ_BAAAQI010000006.1"/>
</dbReference>
<keyword evidence="6" id="KW-1185">Reference proteome</keyword>
<feature type="region of interest" description="Disordered" evidence="2">
    <location>
        <begin position="1174"/>
        <end position="1195"/>
    </location>
</feature>
<dbReference type="Gene3D" id="3.90.1720.10">
    <property type="entry name" value="endopeptidase domain like (from Nostoc punctiforme)"/>
    <property type="match status" value="1"/>
</dbReference>
<feature type="transmembrane region" description="Helical" evidence="3">
    <location>
        <begin position="379"/>
        <end position="405"/>
    </location>
</feature>
<dbReference type="SUPFAM" id="SSF54001">
    <property type="entry name" value="Cysteine proteinases"/>
    <property type="match status" value="1"/>
</dbReference>
<keyword evidence="1" id="KW-1188">Viral release from host cell</keyword>
<dbReference type="Proteomes" id="UP001595858">
    <property type="component" value="Unassembled WGS sequence"/>
</dbReference>
<organism evidence="5 6">
    <name type="scientific">Streptomonospora arabica</name>
    <dbReference type="NCBI Taxonomy" id="412417"/>
    <lineage>
        <taxon>Bacteria</taxon>
        <taxon>Bacillati</taxon>
        <taxon>Actinomycetota</taxon>
        <taxon>Actinomycetes</taxon>
        <taxon>Streptosporangiales</taxon>
        <taxon>Nocardiopsidaceae</taxon>
        <taxon>Streptomonospora</taxon>
    </lineage>
</organism>
<dbReference type="InterPro" id="IPR010090">
    <property type="entry name" value="Phage_tape_meas"/>
</dbReference>
<protein>
    <submittedName>
        <fullName evidence="5">Phage tail tape measure protein</fullName>
    </submittedName>
</protein>
<dbReference type="EMBL" id="JBHSIY010000028">
    <property type="protein sequence ID" value="MFC4869341.1"/>
    <property type="molecule type" value="Genomic_DNA"/>
</dbReference>
<feature type="transmembrane region" description="Helical" evidence="3">
    <location>
        <begin position="530"/>
        <end position="554"/>
    </location>
</feature>
<feature type="domain" description="Phage tail tape measure protein" evidence="4">
    <location>
        <begin position="90"/>
        <end position="274"/>
    </location>
</feature>
<accession>A0ABV9SSN6</accession>
<evidence type="ECO:0000313" key="5">
    <source>
        <dbReference type="EMBL" id="MFC4869341.1"/>
    </source>
</evidence>
<feature type="transmembrane region" description="Helical" evidence="3">
    <location>
        <begin position="411"/>
        <end position="433"/>
    </location>
</feature>
<evidence type="ECO:0000256" key="3">
    <source>
        <dbReference type="SAM" id="Phobius"/>
    </source>
</evidence>
<keyword evidence="3" id="KW-0472">Membrane</keyword>
<feature type="transmembrane region" description="Helical" evidence="3">
    <location>
        <begin position="635"/>
        <end position="658"/>
    </location>
</feature>
<comment type="caution">
    <text evidence="5">The sequence shown here is derived from an EMBL/GenBank/DDBJ whole genome shotgun (WGS) entry which is preliminary data.</text>
</comment>